<dbReference type="InterPro" id="IPR001128">
    <property type="entry name" value="Cyt_P450"/>
</dbReference>
<protein>
    <recommendedName>
        <fullName evidence="6">Cytochrome P450</fullName>
    </recommendedName>
</protein>
<dbReference type="GO" id="GO:0004497">
    <property type="term" value="F:monooxygenase activity"/>
    <property type="evidence" value="ECO:0007669"/>
    <property type="project" value="UniProtKB-KW"/>
</dbReference>
<dbReference type="STRING" id="36166.T1GHJ9"/>
<dbReference type="EMBL" id="CAQQ02131848">
    <property type="status" value="NOT_ANNOTATED_CDS"/>
    <property type="molecule type" value="Genomic_DNA"/>
</dbReference>
<comment type="similarity">
    <text evidence="1">Belongs to the cytochrome P450 family.</text>
</comment>
<feature type="signal peptide" evidence="3">
    <location>
        <begin position="1"/>
        <end position="19"/>
    </location>
</feature>
<dbReference type="Pfam" id="PF00067">
    <property type="entry name" value="p450"/>
    <property type="match status" value="1"/>
</dbReference>
<sequence length="115" mass="13085">MSPLLIGAIVILLLIKAYKWSTYRPEGCPPGPPRIPIFGNYLYLLLLNWNHLHKATSWLCKFYNTKIISLYLGPIMAYAVSDPDGIREVLNSSSYDGRPDLLLGRMRHPELKKKG</sequence>
<proteinExistence type="inferred from homology"/>
<dbReference type="AlphaFoldDB" id="T1GHJ9"/>
<evidence type="ECO:0000256" key="3">
    <source>
        <dbReference type="SAM" id="SignalP"/>
    </source>
</evidence>
<reference evidence="5" key="1">
    <citation type="submission" date="2013-02" db="EMBL/GenBank/DDBJ databases">
        <authorList>
            <person name="Hughes D."/>
        </authorList>
    </citation>
    <scope>NUCLEOTIDE SEQUENCE</scope>
    <source>
        <strain>Durham</strain>
        <strain evidence="5">NC isolate 2 -- Noor lab</strain>
    </source>
</reference>
<dbReference type="HOGENOM" id="CLU_141232_0_0_1"/>
<dbReference type="GO" id="GO:0016705">
    <property type="term" value="F:oxidoreductase activity, acting on paired donors, with incorporation or reduction of molecular oxygen"/>
    <property type="evidence" value="ECO:0007669"/>
    <property type="project" value="InterPro"/>
</dbReference>
<organism evidence="4 5">
    <name type="scientific">Megaselia scalaris</name>
    <name type="common">Humpbacked fly</name>
    <name type="synonym">Phora scalaris</name>
    <dbReference type="NCBI Taxonomy" id="36166"/>
    <lineage>
        <taxon>Eukaryota</taxon>
        <taxon>Metazoa</taxon>
        <taxon>Ecdysozoa</taxon>
        <taxon>Arthropoda</taxon>
        <taxon>Hexapoda</taxon>
        <taxon>Insecta</taxon>
        <taxon>Pterygota</taxon>
        <taxon>Neoptera</taxon>
        <taxon>Endopterygota</taxon>
        <taxon>Diptera</taxon>
        <taxon>Brachycera</taxon>
        <taxon>Muscomorpha</taxon>
        <taxon>Platypezoidea</taxon>
        <taxon>Phoridae</taxon>
        <taxon>Megaseliini</taxon>
        <taxon>Megaselia</taxon>
    </lineage>
</organism>
<evidence type="ECO:0000256" key="2">
    <source>
        <dbReference type="ARBA" id="ARBA00023033"/>
    </source>
</evidence>
<evidence type="ECO:0000313" key="4">
    <source>
        <dbReference type="EnsemblMetazoa" id="MESCA002903-PA"/>
    </source>
</evidence>
<evidence type="ECO:0000256" key="1">
    <source>
        <dbReference type="ARBA" id="ARBA00010617"/>
    </source>
</evidence>
<keyword evidence="2" id="KW-0503">Monooxygenase</keyword>
<feature type="chain" id="PRO_5004577373" description="Cytochrome P450" evidence="3">
    <location>
        <begin position="20"/>
        <end position="115"/>
    </location>
</feature>
<evidence type="ECO:0008006" key="6">
    <source>
        <dbReference type="Google" id="ProtNLM"/>
    </source>
</evidence>
<keyword evidence="5" id="KW-1185">Reference proteome</keyword>
<name>T1GHJ9_MEGSC</name>
<dbReference type="SUPFAM" id="SSF48264">
    <property type="entry name" value="Cytochrome P450"/>
    <property type="match status" value="1"/>
</dbReference>
<dbReference type="GO" id="GO:0020037">
    <property type="term" value="F:heme binding"/>
    <property type="evidence" value="ECO:0007669"/>
    <property type="project" value="InterPro"/>
</dbReference>
<dbReference type="Gene3D" id="1.10.630.10">
    <property type="entry name" value="Cytochrome P450"/>
    <property type="match status" value="1"/>
</dbReference>
<keyword evidence="3" id="KW-0732">Signal</keyword>
<evidence type="ECO:0000313" key="5">
    <source>
        <dbReference type="Proteomes" id="UP000015102"/>
    </source>
</evidence>
<accession>T1GHJ9</accession>
<dbReference type="InterPro" id="IPR036396">
    <property type="entry name" value="Cyt_P450_sf"/>
</dbReference>
<keyword evidence="2" id="KW-0560">Oxidoreductase</keyword>
<reference evidence="4" key="2">
    <citation type="submission" date="2015-06" db="UniProtKB">
        <authorList>
            <consortium name="EnsemblMetazoa"/>
        </authorList>
    </citation>
    <scope>IDENTIFICATION</scope>
</reference>
<dbReference type="EnsemblMetazoa" id="MESCA002903-RA">
    <property type="protein sequence ID" value="MESCA002903-PA"/>
    <property type="gene ID" value="MESCA002903"/>
</dbReference>
<dbReference type="GO" id="GO:0005506">
    <property type="term" value="F:iron ion binding"/>
    <property type="evidence" value="ECO:0007669"/>
    <property type="project" value="InterPro"/>
</dbReference>
<dbReference type="Proteomes" id="UP000015102">
    <property type="component" value="Unassembled WGS sequence"/>
</dbReference>
<dbReference type="OMA" id="PHMAFLH"/>